<sequence length="178" mass="19499">MKHSKKLAVCAVASIIAIVLSKNDGQIRTGQRGLEIIGNAEGCMLDPYKCPADVLTVGIGSTEASGLKIERNKRYTEQEIADRWVYDLKKAERCVNMFAGGVNLPQGAFEAAVSLTFNVGCGKLRSSTLFKHARNGNIKAMCDQFPRWKYSGGKVLRGLVIRRDKEKELCLAGLSGQY</sequence>
<evidence type="ECO:0000256" key="6">
    <source>
        <dbReference type="RuleBase" id="RU003788"/>
    </source>
</evidence>
<evidence type="ECO:0000256" key="1">
    <source>
        <dbReference type="ARBA" id="ARBA00000632"/>
    </source>
</evidence>
<evidence type="ECO:0000256" key="2">
    <source>
        <dbReference type="ARBA" id="ARBA00022529"/>
    </source>
</evidence>
<comment type="catalytic activity">
    <reaction evidence="1 6">
        <text>Hydrolysis of (1-&gt;4)-beta-linkages between N-acetylmuramic acid and N-acetyl-D-glucosamine residues in a peptidoglycan and between N-acetyl-D-glucosamine residues in chitodextrins.</text>
        <dbReference type="EC" id="3.2.1.17"/>
    </reaction>
</comment>
<comment type="similarity">
    <text evidence="6">Belongs to the glycosyl hydrolase 24 family.</text>
</comment>
<dbReference type="Gene3D" id="1.10.530.40">
    <property type="match status" value="1"/>
</dbReference>
<dbReference type="InterPro" id="IPR034690">
    <property type="entry name" value="Endolysin_T4_type"/>
</dbReference>
<keyword evidence="2 6" id="KW-0929">Antimicrobial</keyword>
<evidence type="ECO:0000256" key="4">
    <source>
        <dbReference type="ARBA" id="ARBA00022801"/>
    </source>
</evidence>
<gene>
    <name evidence="7" type="ORF">ACFSAV_08660</name>
</gene>
<reference evidence="8" key="1">
    <citation type="journal article" date="2019" name="Int. J. Syst. Evol. Microbiol.">
        <title>The Global Catalogue of Microorganisms (GCM) 10K type strain sequencing project: providing services to taxonomists for standard genome sequencing and annotation.</title>
        <authorList>
            <consortium name="The Broad Institute Genomics Platform"/>
            <consortium name="The Broad Institute Genome Sequencing Center for Infectious Disease"/>
            <person name="Wu L."/>
            <person name="Ma J."/>
        </authorList>
    </citation>
    <scope>NUCLEOTIDE SEQUENCE [LARGE SCALE GENOMIC DNA]</scope>
    <source>
        <strain evidence="8">CCM 7950</strain>
    </source>
</reference>
<keyword evidence="5 6" id="KW-0326">Glycosidase</keyword>
<evidence type="ECO:0000256" key="3">
    <source>
        <dbReference type="ARBA" id="ARBA00022638"/>
    </source>
</evidence>
<dbReference type="InterPro" id="IPR043688">
    <property type="entry name" value="SAR_endolysin-like"/>
</dbReference>
<dbReference type="SUPFAM" id="SSF53955">
    <property type="entry name" value="Lysozyme-like"/>
    <property type="match status" value="1"/>
</dbReference>
<dbReference type="EMBL" id="JBHUFP010000015">
    <property type="protein sequence ID" value="MFD1806429.1"/>
    <property type="molecule type" value="Genomic_DNA"/>
</dbReference>
<keyword evidence="4 6" id="KW-0378">Hydrolase</keyword>
<dbReference type="CDD" id="cd16901">
    <property type="entry name" value="lyz_P1"/>
    <property type="match status" value="1"/>
</dbReference>
<dbReference type="InterPro" id="IPR023346">
    <property type="entry name" value="Lysozyme-like_dom_sf"/>
</dbReference>
<dbReference type="HAMAP" id="MF_04110">
    <property type="entry name" value="ENDOLYSIN_T4"/>
    <property type="match status" value="1"/>
</dbReference>
<organism evidence="7 8">
    <name type="scientific">Pasteurella oralis</name>
    <dbReference type="NCBI Taxonomy" id="1071947"/>
    <lineage>
        <taxon>Bacteria</taxon>
        <taxon>Pseudomonadati</taxon>
        <taxon>Pseudomonadota</taxon>
        <taxon>Gammaproteobacteria</taxon>
        <taxon>Pasteurellales</taxon>
        <taxon>Pasteurellaceae</taxon>
        <taxon>Pasteurella</taxon>
    </lineage>
</organism>
<keyword evidence="3 6" id="KW-0081">Bacteriolytic enzyme</keyword>
<dbReference type="Proteomes" id="UP001597420">
    <property type="component" value="Unassembled WGS sequence"/>
</dbReference>
<protein>
    <recommendedName>
        <fullName evidence="6">Lysozyme</fullName>
        <ecNumber evidence="6">3.2.1.17</ecNumber>
    </recommendedName>
</protein>
<dbReference type="InterPro" id="IPR023347">
    <property type="entry name" value="Lysozyme_dom_sf"/>
</dbReference>
<evidence type="ECO:0000256" key="5">
    <source>
        <dbReference type="ARBA" id="ARBA00023295"/>
    </source>
</evidence>
<evidence type="ECO:0000313" key="7">
    <source>
        <dbReference type="EMBL" id="MFD1806429.1"/>
    </source>
</evidence>
<evidence type="ECO:0000313" key="8">
    <source>
        <dbReference type="Proteomes" id="UP001597420"/>
    </source>
</evidence>
<name>A0ABW4NVZ0_9PAST</name>
<dbReference type="PANTHER" id="PTHR38107:SF4">
    <property type="entry name" value="LYSOZYME"/>
    <property type="match status" value="1"/>
</dbReference>
<dbReference type="RefSeq" id="WP_379098584.1">
    <property type="nucleotide sequence ID" value="NZ_JBHUFP010000015.1"/>
</dbReference>
<keyword evidence="8" id="KW-1185">Reference proteome</keyword>
<dbReference type="InterPro" id="IPR002196">
    <property type="entry name" value="Glyco_hydro_24"/>
</dbReference>
<dbReference type="Pfam" id="PF00959">
    <property type="entry name" value="Phage_lysozyme"/>
    <property type="match status" value="1"/>
</dbReference>
<comment type="caution">
    <text evidence="7">The sequence shown here is derived from an EMBL/GenBank/DDBJ whole genome shotgun (WGS) entry which is preliminary data.</text>
</comment>
<dbReference type="EC" id="3.2.1.17" evidence="6"/>
<accession>A0ABW4NVZ0</accession>
<dbReference type="PANTHER" id="PTHR38107">
    <property type="match status" value="1"/>
</dbReference>
<dbReference type="InterPro" id="IPR051018">
    <property type="entry name" value="Bacteriophage_GH24"/>
</dbReference>
<dbReference type="HAMAP" id="MF_04136">
    <property type="entry name" value="SAR_ENDOLYSIN"/>
    <property type="match status" value="1"/>
</dbReference>
<proteinExistence type="inferred from homology"/>